<comment type="caution">
    <text evidence="2">The sequence shown here is derived from an EMBL/GenBank/DDBJ whole genome shotgun (WGS) entry which is preliminary data.</text>
</comment>
<name>A0A4Y2USE1_ARAVE</name>
<reference evidence="2 3" key="1">
    <citation type="journal article" date="2019" name="Sci. Rep.">
        <title>Orb-weaving spider Araneus ventricosus genome elucidates the spidroin gene catalogue.</title>
        <authorList>
            <person name="Kono N."/>
            <person name="Nakamura H."/>
            <person name="Ohtoshi R."/>
            <person name="Moran D.A.P."/>
            <person name="Shinohara A."/>
            <person name="Yoshida Y."/>
            <person name="Fujiwara M."/>
            <person name="Mori M."/>
            <person name="Tomita M."/>
            <person name="Arakawa K."/>
        </authorList>
    </citation>
    <scope>NUCLEOTIDE SEQUENCE [LARGE SCALE GENOMIC DNA]</scope>
</reference>
<organism evidence="2 3">
    <name type="scientific">Araneus ventricosus</name>
    <name type="common">Orbweaver spider</name>
    <name type="synonym">Epeira ventricosa</name>
    <dbReference type="NCBI Taxonomy" id="182803"/>
    <lineage>
        <taxon>Eukaryota</taxon>
        <taxon>Metazoa</taxon>
        <taxon>Ecdysozoa</taxon>
        <taxon>Arthropoda</taxon>
        <taxon>Chelicerata</taxon>
        <taxon>Arachnida</taxon>
        <taxon>Araneae</taxon>
        <taxon>Araneomorphae</taxon>
        <taxon>Entelegynae</taxon>
        <taxon>Araneoidea</taxon>
        <taxon>Araneidae</taxon>
        <taxon>Araneus</taxon>
    </lineage>
</organism>
<accession>A0A4Y2USE1</accession>
<protein>
    <submittedName>
        <fullName evidence="2">Uncharacterized protein</fullName>
    </submittedName>
</protein>
<evidence type="ECO:0000313" key="3">
    <source>
        <dbReference type="Proteomes" id="UP000499080"/>
    </source>
</evidence>
<evidence type="ECO:0000313" key="2">
    <source>
        <dbReference type="EMBL" id="GBO15828.1"/>
    </source>
</evidence>
<dbReference type="EMBL" id="BGPR01039784">
    <property type="protein sequence ID" value="GBO15825.1"/>
    <property type="molecule type" value="Genomic_DNA"/>
</dbReference>
<dbReference type="AlphaFoldDB" id="A0A4Y2USE1"/>
<dbReference type="EMBL" id="BGPR01039785">
    <property type="protein sequence ID" value="GBO15828.1"/>
    <property type="molecule type" value="Genomic_DNA"/>
</dbReference>
<evidence type="ECO:0000313" key="1">
    <source>
        <dbReference type="EMBL" id="GBO15825.1"/>
    </source>
</evidence>
<sequence length="145" mass="16526">MKFQLKPANYTIKHSSVHDSTVTSQKNKVAKILKQCISYIFINSEIGPKGNFVCRFVISSVNFGAADYVDLIDWHAFYVTRPTVLRNISSYGLLKMIQDDVPMEGWDFIKFPSPTTAVERIVKLVTKPPEKELDRRIGTDLSELQ</sequence>
<dbReference type="Proteomes" id="UP000499080">
    <property type="component" value="Unassembled WGS sequence"/>
</dbReference>
<proteinExistence type="predicted"/>
<dbReference type="PANTHER" id="PTHR46409:SF1">
    <property type="entry name" value="HTH PSQ-TYPE DOMAIN-CONTAINING PROTEIN"/>
    <property type="match status" value="1"/>
</dbReference>
<gene>
    <name evidence="1" type="ORF">AVEN_183523_1</name>
    <name evidence="2" type="ORF">AVEN_211406_1</name>
</gene>
<dbReference type="PANTHER" id="PTHR46409">
    <property type="entry name" value="HTH PSQ-TYPE DOMAIN-CONTAINING PROTEIN"/>
    <property type="match status" value="1"/>
</dbReference>
<keyword evidence="3" id="KW-1185">Reference proteome</keyword>